<dbReference type="AlphaFoldDB" id="A0A9W8Y329"/>
<evidence type="ECO:0008006" key="4">
    <source>
        <dbReference type="Google" id="ProtNLM"/>
    </source>
</evidence>
<organism evidence="2 3">
    <name type="scientific">Neocucurbitaria cava</name>
    <dbReference type="NCBI Taxonomy" id="798079"/>
    <lineage>
        <taxon>Eukaryota</taxon>
        <taxon>Fungi</taxon>
        <taxon>Dikarya</taxon>
        <taxon>Ascomycota</taxon>
        <taxon>Pezizomycotina</taxon>
        <taxon>Dothideomycetes</taxon>
        <taxon>Pleosporomycetidae</taxon>
        <taxon>Pleosporales</taxon>
        <taxon>Pleosporineae</taxon>
        <taxon>Cucurbitariaceae</taxon>
        <taxon>Neocucurbitaria</taxon>
    </lineage>
</organism>
<dbReference type="EMBL" id="JAPEUY010000015">
    <property type="protein sequence ID" value="KAJ4365552.1"/>
    <property type="molecule type" value="Genomic_DNA"/>
</dbReference>
<dbReference type="OrthoDB" id="3671334at2759"/>
<accession>A0A9W8Y329</accession>
<dbReference type="InterPro" id="IPR002110">
    <property type="entry name" value="Ankyrin_rpt"/>
</dbReference>
<sequence>MELLDLPPELVDNVLDILVEDVGPLYVGDYRLISKFFATQIQKKILTAPLVAFSYEECRLPNIARGQQDAAVSIDNARFEQLFAQHGGAIIAHEALRRRKNHQPVVQHLKDLVEAVLRLKGRATDGLRKQYTLDVCTAMSSVYWQKLGWLLFQRDAPKLPVLSIENDLPAALAATGNAALLMEFARSRPEWRLEHDCLCLPSAIKAAAACGRVEIVQWITEELDTAAGFLTFYPSLSPAITSAMRKGQKKTANLIFDAIDHGRIERGGEWAKSLWYRCVKYQDMGILRKIPVSMVKKWLAEEHHYHMSSPMEILLRDGSCSVLRALLEDKTFDPNEWDVVTPLTLAILNHRYDLARVLLQYGAHVDAVPSFGKQVTTLWHAAKEGFVGGGSERLPGIRFLLKHGASPDIYGDWRSPLRAAEKGWPDVYFLLKQAKEFGIAVALRPEAREQYEKKKTGLVEVVDLTEV</sequence>
<evidence type="ECO:0000256" key="1">
    <source>
        <dbReference type="PROSITE-ProRule" id="PRU00023"/>
    </source>
</evidence>
<dbReference type="InterPro" id="IPR036770">
    <property type="entry name" value="Ankyrin_rpt-contain_sf"/>
</dbReference>
<protein>
    <recommendedName>
        <fullName evidence="4">Ankyrin repeat protein</fullName>
    </recommendedName>
</protein>
<feature type="repeat" description="ANK" evidence="1">
    <location>
        <begin position="338"/>
        <end position="370"/>
    </location>
</feature>
<name>A0A9W8Y329_9PLEO</name>
<gene>
    <name evidence="2" type="ORF">N0V83_008171</name>
</gene>
<dbReference type="SMART" id="SM00248">
    <property type="entry name" value="ANK"/>
    <property type="match status" value="3"/>
</dbReference>
<dbReference type="SUPFAM" id="SSF48403">
    <property type="entry name" value="Ankyrin repeat"/>
    <property type="match status" value="1"/>
</dbReference>
<dbReference type="PROSITE" id="PS50297">
    <property type="entry name" value="ANK_REP_REGION"/>
    <property type="match status" value="1"/>
</dbReference>
<keyword evidence="1" id="KW-0040">ANK repeat</keyword>
<evidence type="ECO:0000313" key="2">
    <source>
        <dbReference type="EMBL" id="KAJ4365552.1"/>
    </source>
</evidence>
<keyword evidence="3" id="KW-1185">Reference proteome</keyword>
<evidence type="ECO:0000313" key="3">
    <source>
        <dbReference type="Proteomes" id="UP001140560"/>
    </source>
</evidence>
<dbReference type="Proteomes" id="UP001140560">
    <property type="component" value="Unassembled WGS sequence"/>
</dbReference>
<dbReference type="Pfam" id="PF00023">
    <property type="entry name" value="Ank"/>
    <property type="match status" value="1"/>
</dbReference>
<dbReference type="Gene3D" id="1.25.40.20">
    <property type="entry name" value="Ankyrin repeat-containing domain"/>
    <property type="match status" value="1"/>
</dbReference>
<reference evidence="2" key="1">
    <citation type="submission" date="2022-10" db="EMBL/GenBank/DDBJ databases">
        <title>Tapping the CABI collections for fungal endophytes: first genome assemblies for Collariella, Neodidymelliopsis, Ascochyta clinopodiicola, Didymella pomorum, Didymosphaeria variabile, Neocosmospora piperis and Neocucurbitaria cava.</title>
        <authorList>
            <person name="Hill R."/>
        </authorList>
    </citation>
    <scope>NUCLEOTIDE SEQUENCE</scope>
    <source>
        <strain evidence="2">IMI 356814</strain>
    </source>
</reference>
<comment type="caution">
    <text evidence="2">The sequence shown here is derived from an EMBL/GenBank/DDBJ whole genome shotgun (WGS) entry which is preliminary data.</text>
</comment>
<dbReference type="PROSITE" id="PS50088">
    <property type="entry name" value="ANK_REPEAT"/>
    <property type="match status" value="1"/>
</dbReference>
<proteinExistence type="predicted"/>